<comment type="pathway">
    <text evidence="1">Amino-acid biosynthesis; L-arginine biosynthesis; L-arginine from L-ornithine and carbamoyl phosphate: step 2/3.</text>
</comment>
<feature type="domain" description="Arginosuccinate synthase C-terminal" evidence="10">
    <location>
        <begin position="179"/>
        <end position="396"/>
    </location>
</feature>
<dbReference type="Pfam" id="PF00764">
    <property type="entry name" value="Arginosuc_synth"/>
    <property type="match status" value="1"/>
</dbReference>
<comment type="subunit">
    <text evidence="2">Homotetramer.</text>
</comment>
<dbReference type="AlphaFoldDB" id="A0A382HEB1"/>
<dbReference type="PANTHER" id="PTHR11587:SF2">
    <property type="entry name" value="ARGININOSUCCINATE SYNTHASE"/>
    <property type="match status" value="1"/>
</dbReference>
<dbReference type="CDD" id="cd01999">
    <property type="entry name" value="ASS"/>
    <property type="match status" value="1"/>
</dbReference>
<evidence type="ECO:0000259" key="9">
    <source>
        <dbReference type="Pfam" id="PF00764"/>
    </source>
</evidence>
<proteinExistence type="inferred from homology"/>
<dbReference type="GO" id="GO:0005737">
    <property type="term" value="C:cytoplasm"/>
    <property type="evidence" value="ECO:0007669"/>
    <property type="project" value="TreeGrafter"/>
</dbReference>
<dbReference type="NCBIfam" id="TIGR00032">
    <property type="entry name" value="argG"/>
    <property type="match status" value="1"/>
</dbReference>
<dbReference type="PROSITE" id="PS00564">
    <property type="entry name" value="ARGININOSUCCIN_SYN_1"/>
    <property type="match status" value="1"/>
</dbReference>
<dbReference type="GO" id="GO:0005524">
    <property type="term" value="F:ATP binding"/>
    <property type="evidence" value="ECO:0007669"/>
    <property type="project" value="UniProtKB-KW"/>
</dbReference>
<evidence type="ECO:0000256" key="6">
    <source>
        <dbReference type="ARBA" id="ARBA00022605"/>
    </source>
</evidence>
<keyword evidence="4" id="KW-0055">Arginine biosynthesis</keyword>
<accession>A0A382HEB1</accession>
<dbReference type="PANTHER" id="PTHR11587">
    <property type="entry name" value="ARGININOSUCCINATE SYNTHASE"/>
    <property type="match status" value="1"/>
</dbReference>
<dbReference type="PROSITE" id="PS00565">
    <property type="entry name" value="ARGININOSUCCIN_SYN_2"/>
    <property type="match status" value="1"/>
</dbReference>
<name>A0A382HEB1_9ZZZZ</name>
<dbReference type="GO" id="GO:0000053">
    <property type="term" value="P:argininosuccinate metabolic process"/>
    <property type="evidence" value="ECO:0007669"/>
    <property type="project" value="TreeGrafter"/>
</dbReference>
<dbReference type="GO" id="GO:0006526">
    <property type="term" value="P:L-arginine biosynthetic process"/>
    <property type="evidence" value="ECO:0007669"/>
    <property type="project" value="UniProtKB-UniPathway"/>
</dbReference>
<evidence type="ECO:0000256" key="7">
    <source>
        <dbReference type="ARBA" id="ARBA00022741"/>
    </source>
</evidence>
<dbReference type="HAMAP" id="MF_00005">
    <property type="entry name" value="Arg_succ_synth_type1"/>
    <property type="match status" value="1"/>
</dbReference>
<dbReference type="FunFam" id="3.90.1260.10:FF:000007">
    <property type="entry name" value="Argininosuccinate synthase"/>
    <property type="match status" value="1"/>
</dbReference>
<dbReference type="InterPro" id="IPR048267">
    <property type="entry name" value="Arginosuc_syn_N"/>
</dbReference>
<dbReference type="UniPathway" id="UPA00068">
    <property type="reaction ID" value="UER00113"/>
</dbReference>
<dbReference type="InterPro" id="IPR023434">
    <property type="entry name" value="Arginosuc_synth_type_1_subfam"/>
</dbReference>
<dbReference type="Gene3D" id="3.40.50.620">
    <property type="entry name" value="HUPs"/>
    <property type="match status" value="1"/>
</dbReference>
<dbReference type="Gene3D" id="1.20.5.470">
    <property type="entry name" value="Single helix bin"/>
    <property type="match status" value="1"/>
</dbReference>
<evidence type="ECO:0000256" key="2">
    <source>
        <dbReference type="ARBA" id="ARBA00011881"/>
    </source>
</evidence>
<gene>
    <name evidence="11" type="ORF">METZ01_LOCUS238512</name>
</gene>
<dbReference type="FunFam" id="3.40.50.620:FF:000019">
    <property type="entry name" value="Argininosuccinate synthase"/>
    <property type="match status" value="1"/>
</dbReference>
<evidence type="ECO:0000256" key="1">
    <source>
        <dbReference type="ARBA" id="ARBA00004967"/>
    </source>
</evidence>
<dbReference type="SUPFAM" id="SSF52402">
    <property type="entry name" value="Adenine nucleotide alpha hydrolases-like"/>
    <property type="match status" value="1"/>
</dbReference>
<organism evidence="11">
    <name type="scientific">marine metagenome</name>
    <dbReference type="NCBI Taxonomy" id="408172"/>
    <lineage>
        <taxon>unclassified sequences</taxon>
        <taxon>metagenomes</taxon>
        <taxon>ecological metagenomes</taxon>
    </lineage>
</organism>
<dbReference type="InterPro" id="IPR014729">
    <property type="entry name" value="Rossmann-like_a/b/a_fold"/>
</dbReference>
<keyword evidence="7" id="KW-0547">Nucleotide-binding</keyword>
<dbReference type="GO" id="GO:0004055">
    <property type="term" value="F:argininosuccinate synthase activity"/>
    <property type="evidence" value="ECO:0007669"/>
    <property type="project" value="UniProtKB-EC"/>
</dbReference>
<evidence type="ECO:0000256" key="5">
    <source>
        <dbReference type="ARBA" id="ARBA00022598"/>
    </source>
</evidence>
<keyword evidence="6" id="KW-0028">Amino-acid biosynthesis</keyword>
<dbReference type="Gene3D" id="3.90.1260.10">
    <property type="entry name" value="Argininosuccinate synthetase, chain A, domain 2"/>
    <property type="match status" value="1"/>
</dbReference>
<keyword evidence="8" id="KW-0067">ATP-binding</keyword>
<dbReference type="InterPro" id="IPR024074">
    <property type="entry name" value="AS_cat/multimer_dom_body"/>
</dbReference>
<sequence length="407" mass="45290">MGGYVARKVVLAYSGGLDTSVIVPWLIEEWDAEVICFSADVGQPGGLNGLREKALATGASEFYGEDLKKDFVEKFVWPTLRSGAVYGRKYLLGTSMARPIMARRMVEIAREVGADTLSHGCTGKGNDQVRFELTFASLAPELKVIAPWREWDIQSREDALDYARKRNIDLEGIDQSKLFSRDENLWHISHEGGPLEDPAYEPEESIFQWTVSAEKAPDSPEFLEIEFLNGYPMNVDGTNFSAVELLEVLNRKGSEHGIGRIDLVEDRVVGMKSRGLYETPGGTLLHVALRELEQLTLNRRSLSLKDELASLYADLVYEGWWWSSEREAIDAAVDSLMENVSGKIRLKLYKGGTTVVSRSSPNSLYDAGFASFGEDERYAHSDAEGFIKLFGLPARVRANRNSDGGSK</sequence>
<feature type="domain" description="Arginosuccinate synthase-like N-terminal" evidence="9">
    <location>
        <begin position="8"/>
        <end position="168"/>
    </location>
</feature>
<reference evidence="11" key="1">
    <citation type="submission" date="2018-05" db="EMBL/GenBank/DDBJ databases">
        <authorList>
            <person name="Lanie J.A."/>
            <person name="Ng W.-L."/>
            <person name="Kazmierczak K.M."/>
            <person name="Andrzejewski T.M."/>
            <person name="Davidsen T.M."/>
            <person name="Wayne K.J."/>
            <person name="Tettelin H."/>
            <person name="Glass J.I."/>
            <person name="Rusch D."/>
            <person name="Podicherti R."/>
            <person name="Tsui H.-C.T."/>
            <person name="Winkler M.E."/>
        </authorList>
    </citation>
    <scope>NUCLEOTIDE SEQUENCE</scope>
</reference>
<keyword evidence="5" id="KW-0436">Ligase</keyword>
<dbReference type="NCBIfam" id="NF001770">
    <property type="entry name" value="PRK00509.1"/>
    <property type="match status" value="1"/>
</dbReference>
<dbReference type="EMBL" id="UINC01060786">
    <property type="protein sequence ID" value="SVB85658.1"/>
    <property type="molecule type" value="Genomic_DNA"/>
</dbReference>
<evidence type="ECO:0000256" key="8">
    <source>
        <dbReference type="ARBA" id="ARBA00022840"/>
    </source>
</evidence>
<dbReference type="GO" id="GO:0000050">
    <property type="term" value="P:urea cycle"/>
    <property type="evidence" value="ECO:0007669"/>
    <property type="project" value="TreeGrafter"/>
</dbReference>
<dbReference type="Pfam" id="PF20979">
    <property type="entry name" value="Arginosuc_syn_C"/>
    <property type="match status" value="1"/>
</dbReference>
<evidence type="ECO:0000313" key="11">
    <source>
        <dbReference type="EMBL" id="SVB85658.1"/>
    </source>
</evidence>
<evidence type="ECO:0000259" key="10">
    <source>
        <dbReference type="Pfam" id="PF20979"/>
    </source>
</evidence>
<evidence type="ECO:0000256" key="3">
    <source>
        <dbReference type="ARBA" id="ARBA00012286"/>
    </source>
</evidence>
<dbReference type="EC" id="6.3.4.5" evidence="3"/>
<dbReference type="SUPFAM" id="SSF69864">
    <property type="entry name" value="Argininosuccinate synthetase, C-terminal domain"/>
    <property type="match status" value="1"/>
</dbReference>
<dbReference type="InterPro" id="IPR001518">
    <property type="entry name" value="Arginosuc_synth"/>
</dbReference>
<dbReference type="InterPro" id="IPR048268">
    <property type="entry name" value="Arginosuc_syn_C"/>
</dbReference>
<dbReference type="InterPro" id="IPR018223">
    <property type="entry name" value="Arginosuc_synth_CS"/>
</dbReference>
<evidence type="ECO:0000256" key="4">
    <source>
        <dbReference type="ARBA" id="ARBA00022571"/>
    </source>
</evidence>
<protein>
    <recommendedName>
        <fullName evidence="3">argininosuccinate synthase</fullName>
        <ecNumber evidence="3">6.3.4.5</ecNumber>
    </recommendedName>
</protein>